<dbReference type="Pfam" id="PF09445">
    <property type="entry name" value="Methyltransf_15"/>
    <property type="match status" value="1"/>
</dbReference>
<dbReference type="EMBL" id="CDMZ01000417">
    <property type="protein sequence ID" value="CEM13853.1"/>
    <property type="molecule type" value="Genomic_DNA"/>
</dbReference>
<comment type="catalytic activity">
    <reaction evidence="3">
        <text>a 5'-end (N(2),N(7)-dimethyl 5'-triphosphoguanosine)-ribonucleoside in snoRNA + S-adenosyl-L-methionine = a 5'-end (N(2),N(2),N(7)-trimethyl 5'-triphosphoguanosine)-ribonucleoside in snoRNA + S-adenosyl-L-homocysteine + H(+)</text>
        <dbReference type="Rhea" id="RHEA:78507"/>
        <dbReference type="Rhea" id="RHEA-COMP:19088"/>
        <dbReference type="Rhea" id="RHEA-COMP:19090"/>
        <dbReference type="ChEBI" id="CHEBI:15378"/>
        <dbReference type="ChEBI" id="CHEBI:57856"/>
        <dbReference type="ChEBI" id="CHEBI:59789"/>
        <dbReference type="ChEBI" id="CHEBI:167623"/>
        <dbReference type="ChEBI" id="CHEBI:172880"/>
    </reaction>
    <physiologicalReaction direction="left-to-right" evidence="3">
        <dbReference type="Rhea" id="RHEA:78508"/>
    </physiologicalReaction>
</comment>
<evidence type="ECO:0000256" key="8">
    <source>
        <dbReference type="SAM" id="MobiDB-lite"/>
    </source>
</evidence>
<comment type="catalytic activity">
    <reaction evidence="4">
        <text>a 5'-end (N(7)-methyl 5'-triphosphoguanosine)-ribonucleoside in snoRNA + S-adenosyl-L-methionine = a 5'-end (N(2),N(7)-dimethyl 5'-triphosphoguanosine)-ribonucleoside in snoRNA + S-adenosyl-L-homocysteine + H(+)</text>
        <dbReference type="Rhea" id="RHEA:78475"/>
        <dbReference type="Rhea" id="RHEA-COMP:19086"/>
        <dbReference type="Rhea" id="RHEA-COMP:19088"/>
        <dbReference type="ChEBI" id="CHEBI:15378"/>
        <dbReference type="ChEBI" id="CHEBI:57856"/>
        <dbReference type="ChEBI" id="CHEBI:59789"/>
        <dbReference type="ChEBI" id="CHEBI:156461"/>
        <dbReference type="ChEBI" id="CHEBI:172880"/>
    </reaction>
    <physiologicalReaction direction="left-to-right" evidence="4">
        <dbReference type="Rhea" id="RHEA:78476"/>
    </physiologicalReaction>
</comment>
<protein>
    <recommendedName>
        <fullName evidence="1">Trimethylguanosine synthase</fullName>
    </recommendedName>
    <alternativeName>
        <fullName evidence="7">Cap-specific guanine-N(2) methyltransferase</fullName>
    </alternativeName>
</protein>
<feature type="compositionally biased region" description="Basic and acidic residues" evidence="8">
    <location>
        <begin position="536"/>
        <end position="545"/>
    </location>
</feature>
<dbReference type="CDD" id="cd02440">
    <property type="entry name" value="AdoMet_MTases"/>
    <property type="match status" value="1"/>
</dbReference>
<dbReference type="PANTHER" id="PTHR14741">
    <property type="entry name" value="S-ADENOSYLMETHIONINE-DEPENDENT METHYLTRANSFERASE RELATED"/>
    <property type="match status" value="1"/>
</dbReference>
<feature type="compositionally biased region" description="Basic and acidic residues" evidence="8">
    <location>
        <begin position="633"/>
        <end position="682"/>
    </location>
</feature>
<dbReference type="PANTHER" id="PTHR14741:SF32">
    <property type="entry name" value="TRIMETHYLGUANOSINE SYNTHASE"/>
    <property type="match status" value="1"/>
</dbReference>
<feature type="region of interest" description="Disordered" evidence="8">
    <location>
        <begin position="304"/>
        <end position="327"/>
    </location>
</feature>
<dbReference type="VEuPathDB" id="CryptoDB:Cvel_17355"/>
<dbReference type="AlphaFoldDB" id="A0A0G4FJX3"/>
<dbReference type="InterPro" id="IPR019012">
    <property type="entry name" value="RNA_cap_Gua-N2-MeTrfase"/>
</dbReference>
<feature type="compositionally biased region" description="Basic and acidic residues" evidence="8">
    <location>
        <begin position="747"/>
        <end position="776"/>
    </location>
</feature>
<evidence type="ECO:0000256" key="6">
    <source>
        <dbReference type="ARBA" id="ARBA00049075"/>
    </source>
</evidence>
<dbReference type="GO" id="GO:0005634">
    <property type="term" value="C:nucleus"/>
    <property type="evidence" value="ECO:0007669"/>
    <property type="project" value="TreeGrafter"/>
</dbReference>
<feature type="region of interest" description="Disordered" evidence="8">
    <location>
        <begin position="436"/>
        <end position="726"/>
    </location>
</feature>
<feature type="region of interest" description="Disordered" evidence="8">
    <location>
        <begin position="370"/>
        <end position="403"/>
    </location>
</feature>
<feature type="compositionally biased region" description="Acidic residues" evidence="8">
    <location>
        <begin position="468"/>
        <end position="484"/>
    </location>
</feature>
<feature type="compositionally biased region" description="Polar residues" evidence="8">
    <location>
        <begin position="700"/>
        <end position="720"/>
    </location>
</feature>
<feature type="compositionally biased region" description="Basic and acidic residues" evidence="8">
    <location>
        <begin position="572"/>
        <end position="599"/>
    </location>
</feature>
<feature type="compositionally biased region" description="Basic and acidic residues" evidence="8">
    <location>
        <begin position="490"/>
        <end position="503"/>
    </location>
</feature>
<evidence type="ECO:0000256" key="4">
    <source>
        <dbReference type="ARBA" id="ARBA00048740"/>
    </source>
</evidence>
<organism evidence="9">
    <name type="scientific">Chromera velia CCMP2878</name>
    <dbReference type="NCBI Taxonomy" id="1169474"/>
    <lineage>
        <taxon>Eukaryota</taxon>
        <taxon>Sar</taxon>
        <taxon>Alveolata</taxon>
        <taxon>Colpodellida</taxon>
        <taxon>Chromeraceae</taxon>
        <taxon>Chromera</taxon>
    </lineage>
</organism>
<proteinExistence type="inferred from homology"/>
<gene>
    <name evidence="9" type="ORF">Cvel_17355</name>
</gene>
<feature type="compositionally biased region" description="Basic and acidic residues" evidence="8">
    <location>
        <begin position="553"/>
        <end position="565"/>
    </location>
</feature>
<evidence type="ECO:0000256" key="1">
    <source>
        <dbReference type="ARBA" id="ARBA00018517"/>
    </source>
</evidence>
<comment type="catalytic activity">
    <reaction evidence="5">
        <text>a 5'-end (N(2),N(7)-dimethyl 5'-triphosphoguanosine)-ribonucleoside in snRNA + S-adenosyl-L-methionine = a 5'-end (N(2),N(2),N(7)-trimethyl 5'-triphosphoguanosine)-ribonucleoside in snRNA + S-adenosyl-L-homocysteine + H(+)</text>
        <dbReference type="Rhea" id="RHEA:78479"/>
        <dbReference type="Rhea" id="RHEA-COMP:19087"/>
        <dbReference type="Rhea" id="RHEA-COMP:19089"/>
        <dbReference type="ChEBI" id="CHEBI:15378"/>
        <dbReference type="ChEBI" id="CHEBI:57856"/>
        <dbReference type="ChEBI" id="CHEBI:59789"/>
        <dbReference type="ChEBI" id="CHEBI:167623"/>
        <dbReference type="ChEBI" id="CHEBI:172880"/>
    </reaction>
    <physiologicalReaction direction="left-to-right" evidence="5">
        <dbReference type="Rhea" id="RHEA:78480"/>
    </physiologicalReaction>
</comment>
<dbReference type="InterPro" id="IPR029063">
    <property type="entry name" value="SAM-dependent_MTases_sf"/>
</dbReference>
<evidence type="ECO:0000256" key="3">
    <source>
        <dbReference type="ARBA" id="ARBA00047418"/>
    </source>
</evidence>
<sequence length="776" mass="86054">MSEMSIEPLGFCPLKPSPRRGAPNGDGMAVEGVKERAVDAFRGSFLFSKYGEGVQLDDEMIYSVTPEPVAKQVAQLASVKGLMLDAFTGAGGNLIPLTSTCGLVVGIDIEPSRVAMTRANYSVYQGAEEEEEEKGGRGGLSPELLVGDFLQMARMGFWRKGEFDGVFLSPPWGGPSYSQKETVGLEDFQVDGRDVLQCAFGLSANVAFYLPRNLSSREFGWMGEEARRRGSSGPCAKLHFNRLVTKGCNMGVMRRQKKAQEGEDIPIDALLPGPQSSKALTPSPSWQWRVLAVTCLFGNFNASSRRGTGTGPSGKGPGVQKEGKKKDTLSSAVRGCLENLAGNLLQLLALEAEWDEKQKGRGRLMLSSATSLWGSQGGSGDGRSGKKKKNKKDQEETGECEQRTTVGQSLLGNLQVHQLVSGCLERVLESVLEMKRDGGGTGEDVSRLPSPSGVRAIDGVSLPLNGKEEEEEESTGMEETEIDESLWGAHGERKSGLSGRKEGASVLALTTRKKEKRGATEEYIASSINKASRRTSQKDVRKETEGTSQKKQLRWERTLQDEEKARKRKRGFLSEDTHAEMGEVLERRDEGERGRKRGIEAQSLKVEGTREKKRRKKENGEANPESLRRKGKLKEPDEEKEKKEERMRRKERKRERDKEVGAEEDRKRPRKEVNENHSGTKPEEDDLRPKKGKKLPRETVTGTDMKSLRKTNSQTDQRQQMPLKPAARSFLRDLFAVEMNPQVVSESSKKRAVDQKKRGKHEKTPFVRKEKAAENP</sequence>
<accession>A0A0G4FJX3</accession>
<comment type="catalytic activity">
    <reaction evidence="6">
        <text>a 5'-end (N(7)-methyl 5'-triphosphoguanosine)-ribonucleoside in snRNA + S-adenosyl-L-methionine = a 5'-end (N(2),N(7)-dimethyl 5'-triphosphoguanosine)-ribonucleoside in snRNA + S-adenosyl-L-homocysteine + H(+)</text>
        <dbReference type="Rhea" id="RHEA:78471"/>
        <dbReference type="Rhea" id="RHEA-COMP:19085"/>
        <dbReference type="Rhea" id="RHEA-COMP:19087"/>
        <dbReference type="ChEBI" id="CHEBI:15378"/>
        <dbReference type="ChEBI" id="CHEBI:57856"/>
        <dbReference type="ChEBI" id="CHEBI:59789"/>
        <dbReference type="ChEBI" id="CHEBI:156461"/>
        <dbReference type="ChEBI" id="CHEBI:172880"/>
    </reaction>
    <physiologicalReaction direction="left-to-right" evidence="6">
        <dbReference type="Rhea" id="RHEA:78472"/>
    </physiologicalReaction>
</comment>
<feature type="region of interest" description="Disordered" evidence="8">
    <location>
        <begin position="739"/>
        <end position="776"/>
    </location>
</feature>
<name>A0A0G4FJX3_9ALVE</name>
<evidence type="ECO:0000256" key="2">
    <source>
        <dbReference type="ARBA" id="ARBA00025783"/>
    </source>
</evidence>
<evidence type="ECO:0000256" key="5">
    <source>
        <dbReference type="ARBA" id="ARBA00048763"/>
    </source>
</evidence>
<feature type="compositionally biased region" description="Gly residues" evidence="8">
    <location>
        <begin position="308"/>
        <end position="317"/>
    </location>
</feature>
<dbReference type="GO" id="GO:0071164">
    <property type="term" value="F:RNA cap trimethylguanosine synthase activity"/>
    <property type="evidence" value="ECO:0007669"/>
    <property type="project" value="TreeGrafter"/>
</dbReference>
<reference evidence="9" key="1">
    <citation type="submission" date="2014-11" db="EMBL/GenBank/DDBJ databases">
        <authorList>
            <person name="Otto D Thomas"/>
            <person name="Naeem Raeece"/>
        </authorList>
    </citation>
    <scope>NUCLEOTIDE SEQUENCE</scope>
</reference>
<dbReference type="SUPFAM" id="SSF53335">
    <property type="entry name" value="S-adenosyl-L-methionine-dependent methyltransferases"/>
    <property type="match status" value="1"/>
</dbReference>
<dbReference type="Gene3D" id="3.40.50.150">
    <property type="entry name" value="Vaccinia Virus protein VP39"/>
    <property type="match status" value="1"/>
</dbReference>
<comment type="similarity">
    <text evidence="2">Belongs to the methyltransferase superfamily. Trimethylguanosine synthase family.</text>
</comment>
<evidence type="ECO:0000256" key="7">
    <source>
        <dbReference type="ARBA" id="ARBA00049790"/>
    </source>
</evidence>
<evidence type="ECO:0000313" key="9">
    <source>
        <dbReference type="EMBL" id="CEM13853.1"/>
    </source>
</evidence>